<proteinExistence type="predicted"/>
<dbReference type="RefSeq" id="WP_264489375.1">
    <property type="nucleotide sequence ID" value="NZ_JAPDDT010000013.1"/>
</dbReference>
<comment type="caution">
    <text evidence="1">The sequence shown here is derived from an EMBL/GenBank/DDBJ whole genome shotgun (WGS) entry which is preliminary data.</text>
</comment>
<organism evidence="1 2">
    <name type="scientific">Luteolibacter arcticus</name>
    <dbReference type="NCBI Taxonomy" id="1581411"/>
    <lineage>
        <taxon>Bacteria</taxon>
        <taxon>Pseudomonadati</taxon>
        <taxon>Verrucomicrobiota</taxon>
        <taxon>Verrucomicrobiia</taxon>
        <taxon>Verrucomicrobiales</taxon>
        <taxon>Verrucomicrobiaceae</taxon>
        <taxon>Luteolibacter</taxon>
    </lineage>
</organism>
<dbReference type="EMBL" id="JAPDDT010000013">
    <property type="protein sequence ID" value="MCW1925268.1"/>
    <property type="molecule type" value="Genomic_DNA"/>
</dbReference>
<keyword evidence="2" id="KW-1185">Reference proteome</keyword>
<sequence>MTNSPARLLLLSACCTSLFGQELRPLSTDRPDTTESPYTVDAGHFQFEMEALTWQRDGEDDSVSLGEVNAKVGLNACTDLQVVIPFYTHEDSGAEGFGDIEVRLKRNIWGNDVGSTALAVMPYLKLPTANSDLGNGKLEGGVIIPLAFDGPGEWNCAVMTQLDFAVDGDDSGYHAVSLNSATASHAITDELAAFFELVGIFSADSDDHTEAYFNTGWTYALDNTTQLDGGVRLGLTDASADVTPFLGLSKKF</sequence>
<reference evidence="1 2" key="1">
    <citation type="submission" date="2022-10" db="EMBL/GenBank/DDBJ databases">
        <title>Luteolibacter arcticus strain CCTCC AB 2014275, whole genome shotgun sequencing project.</title>
        <authorList>
            <person name="Zhao G."/>
            <person name="Shen L."/>
        </authorList>
    </citation>
    <scope>NUCLEOTIDE SEQUENCE [LARGE SCALE GENOMIC DNA]</scope>
    <source>
        <strain evidence="1 2">CCTCC AB 2014275</strain>
    </source>
</reference>
<name>A0ABT3GP38_9BACT</name>
<dbReference type="InterPro" id="IPR025737">
    <property type="entry name" value="FApF"/>
</dbReference>
<gene>
    <name evidence="1" type="ORF">OKA05_22095</name>
</gene>
<dbReference type="Proteomes" id="UP001320876">
    <property type="component" value="Unassembled WGS sequence"/>
</dbReference>
<protein>
    <submittedName>
        <fullName evidence="1">Transporter</fullName>
    </submittedName>
</protein>
<dbReference type="Pfam" id="PF13557">
    <property type="entry name" value="Phenol_MetA_deg"/>
    <property type="match status" value="1"/>
</dbReference>
<accession>A0ABT3GP38</accession>
<evidence type="ECO:0000313" key="1">
    <source>
        <dbReference type="EMBL" id="MCW1925268.1"/>
    </source>
</evidence>
<evidence type="ECO:0000313" key="2">
    <source>
        <dbReference type="Proteomes" id="UP001320876"/>
    </source>
</evidence>